<sequence length="415" mass="46519">MNATSQASSSMRDRKITSARVNVCSPNRNFVTLIIETEGGVVGYGDATLNGRELAVASYLNDHLIPALIGKDCGQIEDIWQYFYKGAYWRRGPVTMSAIAAIDTALWDIKAKMANMPLYQLLGGKSRDSVLVYGHANGTDASHTVEEVLRYKEMGYQAIRAQSGVPGLDVAYGVSKDKMYYEPADSHLPSEQLWDTRAYLNFIPKLFEKVRDAVGTETALLHDGHHRMTPQEAARLGKSLEPFDLFWLEDATPAENQEAFRLIRQHTTTPLAVGEIFNSIHDCRELIQNQLIDFIRTTIVHAGGITHLRRIADLAALYQIRTGSHGATDLSPVCMGTAIHFDTWVPNFGIQEYMRHTEATDEVFPHDYKFESGHMICAETPGHGVTLDEKLAAKYPYDPRQLPIARLKDGTMWNW</sequence>
<dbReference type="InterPro" id="IPR034593">
    <property type="entry name" value="DgoD-like"/>
</dbReference>
<dbReference type="Pfam" id="PF13378">
    <property type="entry name" value="MR_MLE_C"/>
    <property type="match status" value="1"/>
</dbReference>
<evidence type="ECO:0000256" key="7">
    <source>
        <dbReference type="ARBA" id="ARBA00022842"/>
    </source>
</evidence>
<gene>
    <name evidence="12" type="ordered locus">Hbal_2786</name>
</gene>
<evidence type="ECO:0000256" key="6">
    <source>
        <dbReference type="ARBA" id="ARBA00022723"/>
    </source>
</evidence>
<evidence type="ECO:0000256" key="2">
    <source>
        <dbReference type="ARBA" id="ARBA00001946"/>
    </source>
</evidence>
<comment type="catalytic activity">
    <reaction evidence="1">
        <text>D-mannonate = 2-dehydro-3-deoxy-D-gluconate + H2O</text>
        <dbReference type="Rhea" id="RHEA:20097"/>
        <dbReference type="ChEBI" id="CHEBI:15377"/>
        <dbReference type="ChEBI" id="CHEBI:17767"/>
        <dbReference type="ChEBI" id="CHEBI:57990"/>
        <dbReference type="EC" id="4.2.1.8"/>
    </reaction>
</comment>
<dbReference type="PANTHER" id="PTHR48080:SF6">
    <property type="entry name" value="STARVATION-SENSING PROTEIN RSPA"/>
    <property type="match status" value="1"/>
</dbReference>
<dbReference type="NCBIfam" id="NF043051">
    <property type="entry name" value="ManoateDhtManD"/>
    <property type="match status" value="1"/>
</dbReference>
<dbReference type="HOGENOM" id="CLU_030273_6_1_5"/>
<dbReference type="Pfam" id="PF02746">
    <property type="entry name" value="MR_MLE_N"/>
    <property type="match status" value="1"/>
</dbReference>
<dbReference type="AlphaFoldDB" id="C6XQG0"/>
<dbReference type="InterPro" id="IPR034587">
    <property type="entry name" value="MAND"/>
</dbReference>
<dbReference type="UniPathway" id="UPA00246"/>
<keyword evidence="7" id="KW-0460">Magnesium</keyword>
<keyword evidence="8" id="KW-0456">Lyase</keyword>
<dbReference type="GO" id="GO:0016052">
    <property type="term" value="P:carbohydrate catabolic process"/>
    <property type="evidence" value="ECO:0007669"/>
    <property type="project" value="InterPro"/>
</dbReference>
<dbReference type="SFLD" id="SFLDS00001">
    <property type="entry name" value="Enolase"/>
    <property type="match status" value="1"/>
</dbReference>
<name>C6XQG0_HIRBI</name>
<dbReference type="Gene3D" id="3.30.390.10">
    <property type="entry name" value="Enolase-like, N-terminal domain"/>
    <property type="match status" value="1"/>
</dbReference>
<evidence type="ECO:0000256" key="8">
    <source>
        <dbReference type="ARBA" id="ARBA00023239"/>
    </source>
</evidence>
<keyword evidence="6" id="KW-0479">Metal-binding</keyword>
<dbReference type="SFLD" id="SFLDG00033">
    <property type="entry name" value="mannonate_dehydratase"/>
    <property type="match status" value="1"/>
</dbReference>
<evidence type="ECO:0000259" key="11">
    <source>
        <dbReference type="SMART" id="SM00922"/>
    </source>
</evidence>
<dbReference type="GO" id="GO:0008927">
    <property type="term" value="F:mannonate dehydratase activity"/>
    <property type="evidence" value="ECO:0007669"/>
    <property type="project" value="UniProtKB-EC"/>
</dbReference>
<evidence type="ECO:0000256" key="9">
    <source>
        <dbReference type="ARBA" id="ARBA00023277"/>
    </source>
</evidence>
<dbReference type="InterPro" id="IPR018110">
    <property type="entry name" value="Mandel_Rmase/mucon_lact_enz_CS"/>
</dbReference>
<dbReference type="GO" id="GO:0000287">
    <property type="term" value="F:magnesium ion binding"/>
    <property type="evidence" value="ECO:0007669"/>
    <property type="project" value="UniProtKB-ARBA"/>
</dbReference>
<dbReference type="NCBIfam" id="NF011654">
    <property type="entry name" value="PRK15072.1"/>
    <property type="match status" value="1"/>
</dbReference>
<keyword evidence="9" id="KW-0119">Carbohydrate metabolism</keyword>
<dbReference type="InterPro" id="IPR036849">
    <property type="entry name" value="Enolase-like_C_sf"/>
</dbReference>
<dbReference type="SMART" id="SM00922">
    <property type="entry name" value="MR_MLE"/>
    <property type="match status" value="1"/>
</dbReference>
<accession>C6XQG0</accession>
<evidence type="ECO:0000256" key="1">
    <source>
        <dbReference type="ARBA" id="ARBA00001794"/>
    </source>
</evidence>
<dbReference type="FunFam" id="3.20.20.120:FF:000004">
    <property type="entry name" value="D-galactonate dehydratase family protein"/>
    <property type="match status" value="1"/>
</dbReference>
<evidence type="ECO:0000256" key="3">
    <source>
        <dbReference type="ARBA" id="ARBA00004892"/>
    </source>
</evidence>
<dbReference type="KEGG" id="hba:Hbal_2786"/>
<dbReference type="InterPro" id="IPR029065">
    <property type="entry name" value="Enolase_C-like"/>
</dbReference>
<evidence type="ECO:0000256" key="10">
    <source>
        <dbReference type="ARBA" id="ARBA00023758"/>
    </source>
</evidence>
<dbReference type="InterPro" id="IPR013342">
    <property type="entry name" value="Mandelate_racemase_C"/>
</dbReference>
<dbReference type="InterPro" id="IPR029017">
    <property type="entry name" value="Enolase-like_N"/>
</dbReference>
<dbReference type="Proteomes" id="UP000002745">
    <property type="component" value="Chromosome"/>
</dbReference>
<dbReference type="eggNOG" id="COG4948">
    <property type="taxonomic scope" value="Bacteria"/>
</dbReference>
<dbReference type="STRING" id="582402.Hbal_2786"/>
<dbReference type="EC" id="4.2.1.8" evidence="5"/>
<evidence type="ECO:0000313" key="13">
    <source>
        <dbReference type="Proteomes" id="UP000002745"/>
    </source>
</evidence>
<dbReference type="PROSITE" id="PS00908">
    <property type="entry name" value="MR_MLE_1"/>
    <property type="match status" value="1"/>
</dbReference>
<dbReference type="GO" id="GO:0009063">
    <property type="term" value="P:amino acid catabolic process"/>
    <property type="evidence" value="ECO:0007669"/>
    <property type="project" value="InterPro"/>
</dbReference>
<keyword evidence="13" id="KW-1185">Reference proteome</keyword>
<dbReference type="SUPFAM" id="SSF51604">
    <property type="entry name" value="Enolase C-terminal domain-like"/>
    <property type="match status" value="1"/>
</dbReference>
<proteinExistence type="inferred from homology"/>
<dbReference type="SUPFAM" id="SSF54826">
    <property type="entry name" value="Enolase N-terminal domain-like"/>
    <property type="match status" value="1"/>
</dbReference>
<dbReference type="InterPro" id="IPR034589">
    <property type="entry name" value="D-mannonate_dehydratase-like"/>
</dbReference>
<dbReference type="InterPro" id="IPR013341">
    <property type="entry name" value="Mandelate_racemase_N_dom"/>
</dbReference>
<organism evidence="12 13">
    <name type="scientific">Hirschia baltica (strain ATCC 49814 / DSM 5838 / IFAM 1418)</name>
    <dbReference type="NCBI Taxonomy" id="582402"/>
    <lineage>
        <taxon>Bacteria</taxon>
        <taxon>Pseudomonadati</taxon>
        <taxon>Pseudomonadota</taxon>
        <taxon>Alphaproteobacteria</taxon>
        <taxon>Hyphomonadales</taxon>
        <taxon>Hyphomonadaceae</taxon>
        <taxon>Hirschia</taxon>
    </lineage>
</organism>
<comment type="similarity">
    <text evidence="4">Belongs to the mandelate racemase/muconate lactonizing enzyme family. GalD subfamily.</text>
</comment>
<evidence type="ECO:0000256" key="5">
    <source>
        <dbReference type="ARBA" id="ARBA00012927"/>
    </source>
</evidence>
<dbReference type="SFLD" id="SFLDF00001">
    <property type="entry name" value="mannonate_dehydratase"/>
    <property type="match status" value="1"/>
</dbReference>
<dbReference type="Gene3D" id="3.20.20.120">
    <property type="entry name" value="Enolase-like C-terminal domain"/>
    <property type="match status" value="1"/>
</dbReference>
<comment type="cofactor">
    <cofactor evidence="2">
        <name>Mg(2+)</name>
        <dbReference type="ChEBI" id="CHEBI:18420"/>
    </cofactor>
</comment>
<feature type="domain" description="Mandelate racemase/muconate lactonizing enzyme C-terminal" evidence="11">
    <location>
        <begin position="141"/>
        <end position="270"/>
    </location>
</feature>
<comment type="pathway">
    <text evidence="3">Carbohydrate metabolism; pentose and glucuronate interconversion.</text>
</comment>
<protein>
    <recommendedName>
        <fullName evidence="5">mannonate dehydratase</fullName>
        <ecNumber evidence="5">4.2.1.8</ecNumber>
    </recommendedName>
</protein>
<reference evidence="13" key="1">
    <citation type="journal article" date="2011" name="J. Bacteriol.">
        <title>Genome sequences of eight morphologically diverse alphaproteobacteria.</title>
        <authorList>
            <consortium name="US DOE Joint Genome Institute"/>
            <person name="Brown P.J."/>
            <person name="Kysela D.T."/>
            <person name="Buechlein A."/>
            <person name="Hemmerich C."/>
            <person name="Brun Y.V."/>
        </authorList>
    </citation>
    <scope>NUCLEOTIDE SEQUENCE [LARGE SCALE GENOMIC DNA]</scope>
    <source>
        <strain evidence="13">ATCC 49814 / DSM 5838 / IFAM 1418</strain>
    </source>
</reference>
<dbReference type="RefSeq" id="WP_015828609.1">
    <property type="nucleotide sequence ID" value="NC_012982.1"/>
</dbReference>
<dbReference type="EMBL" id="CP001678">
    <property type="protein sequence ID" value="ACT60459.1"/>
    <property type="molecule type" value="Genomic_DNA"/>
</dbReference>
<evidence type="ECO:0000256" key="4">
    <source>
        <dbReference type="ARBA" id="ARBA00010339"/>
    </source>
</evidence>
<dbReference type="PANTHER" id="PTHR48080">
    <property type="entry name" value="D-GALACTONATE DEHYDRATASE-RELATED"/>
    <property type="match status" value="1"/>
</dbReference>
<evidence type="ECO:0000313" key="12">
    <source>
        <dbReference type="EMBL" id="ACT60459.1"/>
    </source>
</evidence>
<comment type="function">
    <text evidence="10">Catalyzes the dehydration of D-mannonate. Has no detectable activity with a panel of 70 other acid sugars (in vitro).</text>
</comment>